<dbReference type="HOGENOM" id="CLU_180816_0_0_5"/>
<keyword evidence="2" id="KW-1185">Reference proteome</keyword>
<organism evidence="1 2">
    <name type="scientific">Ruegeria pomeroyi (strain ATCC 700808 / DSM 15171 / DSS-3)</name>
    <name type="common">Silicibacter pomeroyi</name>
    <dbReference type="NCBI Taxonomy" id="246200"/>
    <lineage>
        <taxon>Bacteria</taxon>
        <taxon>Pseudomonadati</taxon>
        <taxon>Pseudomonadota</taxon>
        <taxon>Alphaproteobacteria</taxon>
        <taxon>Rhodobacterales</taxon>
        <taxon>Roseobacteraceae</taxon>
        <taxon>Ruegeria</taxon>
    </lineage>
</organism>
<reference evidence="1 2" key="1">
    <citation type="journal article" date="2004" name="Nature">
        <title>Genome sequence of Silicibacter pomeroyi reveals adaptations to the marine environment.</title>
        <authorList>
            <person name="Moran M.A."/>
            <person name="Buchan A."/>
            <person name="Gonzalez J.M."/>
            <person name="Heidelberg J.F."/>
            <person name="Whitman W.B."/>
            <person name="Kiene R.P."/>
            <person name="Henriksen J.R."/>
            <person name="King G.M."/>
            <person name="Belas R."/>
            <person name="Fuqua C."/>
            <person name="Brinkac L."/>
            <person name="Lewis M."/>
            <person name="Johri S."/>
            <person name="Weaver B."/>
            <person name="Pai G."/>
            <person name="Eisen J.A."/>
            <person name="Rahe E."/>
            <person name="Sheldon W.M."/>
            <person name="Ye W."/>
            <person name="Miller T.R."/>
            <person name="Carlton J."/>
            <person name="Rasko D.A."/>
            <person name="Paulsen I.T."/>
            <person name="Ren Q."/>
            <person name="Daugherty S.C."/>
            <person name="Deboy R.T."/>
            <person name="Dodson R.J."/>
            <person name="Durkin A.S."/>
            <person name="Madupu R."/>
            <person name="Nelson W.C."/>
            <person name="Sullivan S.A."/>
            <person name="Rosovitz M.J."/>
            <person name="Haft D.H."/>
            <person name="Selengut J."/>
            <person name="Ward N."/>
        </authorList>
    </citation>
    <scope>NUCLEOTIDE SEQUENCE [LARGE SCALE GENOMIC DNA]</scope>
    <source>
        <strain evidence="2">ATCC 700808 / DSM 15171 / DSS-3</strain>
    </source>
</reference>
<dbReference type="eggNOG" id="ENOG5032YQN">
    <property type="taxonomic scope" value="Bacteria"/>
</dbReference>
<evidence type="ECO:0000313" key="2">
    <source>
        <dbReference type="Proteomes" id="UP000001023"/>
    </source>
</evidence>
<reference evidence="1 2" key="2">
    <citation type="journal article" date="2014" name="Stand. Genomic Sci.">
        <title>An updated genome annotation for the model marine bacterium Ruegeria pomeroyi DSS-3.</title>
        <authorList>
            <person name="Rivers A.R."/>
            <person name="Smith C.B."/>
            <person name="Moran M.A."/>
        </authorList>
    </citation>
    <scope>GENOME REANNOTATION</scope>
    <source>
        <strain evidence="2">ATCC 700808 / DSM 15171 / DSS-3</strain>
    </source>
</reference>
<protein>
    <recommendedName>
        <fullName evidence="3">N-(5'-phosphoribosyl)anthranilate isomerase</fullName>
    </recommendedName>
</protein>
<dbReference type="STRING" id="246200.SPO1911"/>
<dbReference type="PaxDb" id="246200-SPO1911"/>
<dbReference type="KEGG" id="sil:SPO1911"/>
<evidence type="ECO:0008006" key="3">
    <source>
        <dbReference type="Google" id="ProtNLM"/>
    </source>
</evidence>
<name>Q5LS59_RUEPO</name>
<evidence type="ECO:0000313" key="1">
    <source>
        <dbReference type="EMBL" id="AAV95188.1"/>
    </source>
</evidence>
<accession>Q5LS59</accession>
<dbReference type="AlphaFoldDB" id="Q5LS59"/>
<dbReference type="Proteomes" id="UP000001023">
    <property type="component" value="Chromosome"/>
</dbReference>
<sequence>MSGQIWTMFAATSPFSPEIWLRDVFDSKAVTHGQVIRRKTRDIERYVGMQRFLDEVRQRGFQAVQNREQVIVFCNSAPIRRLV</sequence>
<gene>
    <name evidence="1" type="ordered locus">SPO1911</name>
</gene>
<proteinExistence type="predicted"/>
<dbReference type="EMBL" id="CP000031">
    <property type="protein sequence ID" value="AAV95188.1"/>
    <property type="molecule type" value="Genomic_DNA"/>
</dbReference>